<evidence type="ECO:0000256" key="7">
    <source>
        <dbReference type="RuleBase" id="RU363032"/>
    </source>
</evidence>
<gene>
    <name evidence="9" type="ORF">SAMN05660742_10449</name>
</gene>
<keyword evidence="4 7" id="KW-0812">Transmembrane</keyword>
<organism evidence="9 10">
    <name type="scientific">Propionispira arboris</name>
    <dbReference type="NCBI Taxonomy" id="84035"/>
    <lineage>
        <taxon>Bacteria</taxon>
        <taxon>Bacillati</taxon>
        <taxon>Bacillota</taxon>
        <taxon>Negativicutes</taxon>
        <taxon>Selenomonadales</taxon>
        <taxon>Selenomonadaceae</taxon>
        <taxon>Propionispira</taxon>
    </lineage>
</organism>
<dbReference type="CDD" id="cd06261">
    <property type="entry name" value="TM_PBP2"/>
    <property type="match status" value="1"/>
</dbReference>
<keyword evidence="6 7" id="KW-0472">Membrane</keyword>
<feature type="transmembrane region" description="Helical" evidence="7">
    <location>
        <begin position="216"/>
        <end position="237"/>
    </location>
</feature>
<evidence type="ECO:0000256" key="3">
    <source>
        <dbReference type="ARBA" id="ARBA00022475"/>
    </source>
</evidence>
<evidence type="ECO:0000256" key="5">
    <source>
        <dbReference type="ARBA" id="ARBA00022989"/>
    </source>
</evidence>
<feature type="transmembrane region" description="Helical" evidence="7">
    <location>
        <begin position="179"/>
        <end position="204"/>
    </location>
</feature>
<accession>A0A1H6WKU7</accession>
<evidence type="ECO:0000313" key="9">
    <source>
        <dbReference type="EMBL" id="SEJ17503.1"/>
    </source>
</evidence>
<protein>
    <submittedName>
        <fullName evidence="9">NitT/TauT family transport system permease protein</fullName>
    </submittedName>
</protein>
<evidence type="ECO:0000259" key="8">
    <source>
        <dbReference type="PROSITE" id="PS50928"/>
    </source>
</evidence>
<feature type="transmembrane region" description="Helical" evidence="7">
    <location>
        <begin position="148"/>
        <end position="167"/>
    </location>
</feature>
<dbReference type="AlphaFoldDB" id="A0A1H6WKU7"/>
<dbReference type="SUPFAM" id="SSF161098">
    <property type="entry name" value="MetI-like"/>
    <property type="match status" value="1"/>
</dbReference>
<evidence type="ECO:0000256" key="4">
    <source>
        <dbReference type="ARBA" id="ARBA00022692"/>
    </source>
</evidence>
<evidence type="ECO:0000313" key="10">
    <source>
        <dbReference type="Proteomes" id="UP000199662"/>
    </source>
</evidence>
<name>A0A1H6WKU7_9FIRM</name>
<dbReference type="GO" id="GO:0055085">
    <property type="term" value="P:transmembrane transport"/>
    <property type="evidence" value="ECO:0007669"/>
    <property type="project" value="InterPro"/>
</dbReference>
<dbReference type="InterPro" id="IPR035906">
    <property type="entry name" value="MetI-like_sf"/>
</dbReference>
<feature type="transmembrane region" description="Helical" evidence="7">
    <location>
        <begin position="94"/>
        <end position="113"/>
    </location>
</feature>
<keyword evidence="10" id="KW-1185">Reference proteome</keyword>
<keyword evidence="5 7" id="KW-1133">Transmembrane helix</keyword>
<comment type="subcellular location">
    <subcellularLocation>
        <location evidence="1 7">Cell membrane</location>
        <topology evidence="1 7">Multi-pass membrane protein</topology>
    </subcellularLocation>
</comment>
<feature type="transmembrane region" description="Helical" evidence="7">
    <location>
        <begin position="7"/>
        <end position="23"/>
    </location>
</feature>
<dbReference type="PANTHER" id="PTHR30151:SF0">
    <property type="entry name" value="ABC TRANSPORTER PERMEASE PROTEIN MJ0413-RELATED"/>
    <property type="match status" value="1"/>
</dbReference>
<dbReference type="GO" id="GO:0005886">
    <property type="term" value="C:plasma membrane"/>
    <property type="evidence" value="ECO:0007669"/>
    <property type="project" value="UniProtKB-SubCell"/>
</dbReference>
<evidence type="ECO:0000256" key="2">
    <source>
        <dbReference type="ARBA" id="ARBA00022448"/>
    </source>
</evidence>
<dbReference type="PROSITE" id="PS50928">
    <property type="entry name" value="ABC_TM1"/>
    <property type="match status" value="1"/>
</dbReference>
<comment type="similarity">
    <text evidence="7">Belongs to the binding-protein-dependent transport system permease family.</text>
</comment>
<feature type="transmembrane region" description="Helical" evidence="7">
    <location>
        <begin position="29"/>
        <end position="51"/>
    </location>
</feature>
<reference evidence="9 10" key="1">
    <citation type="submission" date="2016-10" db="EMBL/GenBank/DDBJ databases">
        <authorList>
            <person name="de Groot N.N."/>
        </authorList>
    </citation>
    <scope>NUCLEOTIDE SEQUENCE [LARGE SCALE GENOMIC DNA]</scope>
    <source>
        <strain evidence="9 10">DSM 2179</strain>
    </source>
</reference>
<feature type="transmembrane region" description="Helical" evidence="7">
    <location>
        <begin position="58"/>
        <end position="82"/>
    </location>
</feature>
<dbReference type="Proteomes" id="UP000199662">
    <property type="component" value="Unassembled WGS sequence"/>
</dbReference>
<dbReference type="EMBL" id="FNZK01000004">
    <property type="protein sequence ID" value="SEJ17503.1"/>
    <property type="molecule type" value="Genomic_DNA"/>
</dbReference>
<keyword evidence="2 7" id="KW-0813">Transport</keyword>
<sequence length="247" mass="28629">MEKHKPVWFLLGIITFFALWWILSKIIMLPIVPSPFLVLVNLVAIFMKYIAIHSLYSLWRIAAGLFLAVLIGLPLGVIMGYFPKWDRFLSPLLYLTYPIPKIALMPILMLLFGIGEFSKILMIFLIIVFQVIVAIRDNIRSIPKETYYPLYSLGAPFSAVFFEVLWPASMPKFITAIRVAMATAISVLFFTETFGTQYGMGYFIMDAWLRVNYLEMYSGIVVLSLMGLFLFAFIDWIEKRLCHWQYK</sequence>
<dbReference type="InterPro" id="IPR000515">
    <property type="entry name" value="MetI-like"/>
</dbReference>
<evidence type="ECO:0000256" key="6">
    <source>
        <dbReference type="ARBA" id="ARBA00023136"/>
    </source>
</evidence>
<keyword evidence="3" id="KW-1003">Cell membrane</keyword>
<dbReference type="PANTHER" id="PTHR30151">
    <property type="entry name" value="ALKANE SULFONATE ABC TRANSPORTER-RELATED, MEMBRANE SUBUNIT"/>
    <property type="match status" value="1"/>
</dbReference>
<dbReference type="STRING" id="84035.SAMN05660742_10449"/>
<dbReference type="Pfam" id="PF00528">
    <property type="entry name" value="BPD_transp_1"/>
    <property type="match status" value="1"/>
</dbReference>
<dbReference type="RefSeq" id="WP_091829799.1">
    <property type="nucleotide sequence ID" value="NZ_FNZK01000004.1"/>
</dbReference>
<evidence type="ECO:0000256" key="1">
    <source>
        <dbReference type="ARBA" id="ARBA00004651"/>
    </source>
</evidence>
<feature type="domain" description="ABC transmembrane type-1" evidence="8">
    <location>
        <begin position="54"/>
        <end position="234"/>
    </location>
</feature>
<dbReference type="Gene3D" id="1.10.3720.10">
    <property type="entry name" value="MetI-like"/>
    <property type="match status" value="1"/>
</dbReference>
<proteinExistence type="inferred from homology"/>